<keyword evidence="1" id="KW-0732">Signal</keyword>
<name>A0ABT3PJS5_9BACT</name>
<gene>
    <name evidence="2" type="ORF">J6I44_04615</name>
</gene>
<feature type="chain" id="PRO_5045131849" description="Tetratricopeptide repeat-containing protein" evidence="1">
    <location>
        <begin position="27"/>
        <end position="566"/>
    </location>
</feature>
<dbReference type="Proteomes" id="UP001207918">
    <property type="component" value="Unassembled WGS sequence"/>
</dbReference>
<accession>A0ABT3PJS5</accession>
<evidence type="ECO:0000313" key="2">
    <source>
        <dbReference type="EMBL" id="MCW9706120.1"/>
    </source>
</evidence>
<dbReference type="SUPFAM" id="SSF48452">
    <property type="entry name" value="TPR-like"/>
    <property type="match status" value="2"/>
</dbReference>
<evidence type="ECO:0008006" key="4">
    <source>
        <dbReference type="Google" id="ProtNLM"/>
    </source>
</evidence>
<evidence type="ECO:0000313" key="3">
    <source>
        <dbReference type="Proteomes" id="UP001207918"/>
    </source>
</evidence>
<protein>
    <recommendedName>
        <fullName evidence="4">Tetratricopeptide repeat-containing protein</fullName>
    </recommendedName>
</protein>
<keyword evidence="3" id="KW-1185">Reference proteome</keyword>
<organism evidence="2 3">
    <name type="scientific">Fodinibius salsisoli</name>
    <dbReference type="NCBI Taxonomy" id="2820877"/>
    <lineage>
        <taxon>Bacteria</taxon>
        <taxon>Pseudomonadati</taxon>
        <taxon>Balneolota</taxon>
        <taxon>Balneolia</taxon>
        <taxon>Balneolales</taxon>
        <taxon>Balneolaceae</taxon>
        <taxon>Fodinibius</taxon>
    </lineage>
</organism>
<proteinExistence type="predicted"/>
<dbReference type="PANTHER" id="PTHR45588">
    <property type="entry name" value="TPR DOMAIN-CONTAINING PROTEIN"/>
    <property type="match status" value="1"/>
</dbReference>
<dbReference type="Gene3D" id="1.25.40.10">
    <property type="entry name" value="Tetratricopeptide repeat domain"/>
    <property type="match status" value="2"/>
</dbReference>
<sequence length="566" mass="64496">MMKHLNTKAYKWGSCLLKTITTFILAGLLTACTSPKEEDSHLFEGQLAPLLEGMGNHHFEISTDDTLAQDFFNQGIMLSYGFNHDEANRTFHQVAELDPKTPMAWWGVALVLGPNINSVMVEDHIPLAWEALQKAQQLKSNGTAKEQDYIEALSHRYLQEPPEDRSPLDSAYAEAMGKLAEKYPKDLDAQTLYAEAMMDLHPWNYWKKNGNPQPWTPKILRTLESVLEQDPDHAGANHLYIHAVEAEQPSKALPSANRLRKLVPGAGHLVHMPSHIFIRTGDYHEGTLANERAVEADNEYVTQCRQQGIYPLAYVPHNYHFLWATATMEGRGERSIQAAKSTSDLVDTEMMREPGLGTLQHYWVIPLYDHVRFARWDAIMNYEEPAKDLIYPRGVWHYARGMAQVGKGNLEEANAELEKLKTIAADDTLQEVTIWDINTTKELMQIASRVLEGEIMAQEGRFERAVTILREAVEIEGELSYNEPPDWFFPVRHNLGSILLKADSPSEAELVYREDLAKFPDNGWSLYGLWKSLDAQNKTEEAAKIRQKFEEAWKYADVELNDSRMM</sequence>
<dbReference type="PROSITE" id="PS51257">
    <property type="entry name" value="PROKAR_LIPOPROTEIN"/>
    <property type="match status" value="1"/>
</dbReference>
<comment type="caution">
    <text evidence="2">The sequence shown here is derived from an EMBL/GenBank/DDBJ whole genome shotgun (WGS) entry which is preliminary data.</text>
</comment>
<dbReference type="RefSeq" id="WP_265764815.1">
    <property type="nucleotide sequence ID" value="NZ_JAGGJA010000002.1"/>
</dbReference>
<dbReference type="PANTHER" id="PTHR45588:SF1">
    <property type="entry name" value="WW DOMAIN-CONTAINING PROTEIN"/>
    <property type="match status" value="1"/>
</dbReference>
<dbReference type="InterPro" id="IPR011990">
    <property type="entry name" value="TPR-like_helical_dom_sf"/>
</dbReference>
<evidence type="ECO:0000256" key="1">
    <source>
        <dbReference type="SAM" id="SignalP"/>
    </source>
</evidence>
<dbReference type="EMBL" id="JAGGJA010000002">
    <property type="protein sequence ID" value="MCW9706120.1"/>
    <property type="molecule type" value="Genomic_DNA"/>
</dbReference>
<reference evidence="2 3" key="1">
    <citation type="submission" date="2021-03" db="EMBL/GenBank/DDBJ databases">
        <title>Aliifodinibius sp. nov., a new bacterium isolated from saline soil.</title>
        <authorList>
            <person name="Galisteo C."/>
            <person name="De La Haba R."/>
            <person name="Sanchez-Porro C."/>
            <person name="Ventosa A."/>
        </authorList>
    </citation>
    <scope>NUCLEOTIDE SEQUENCE [LARGE SCALE GENOMIC DNA]</scope>
    <source>
        <strain evidence="2 3">1BSP15-2V2</strain>
    </source>
</reference>
<feature type="signal peptide" evidence="1">
    <location>
        <begin position="1"/>
        <end position="26"/>
    </location>
</feature>